<proteinExistence type="predicted"/>
<evidence type="ECO:0000256" key="1">
    <source>
        <dbReference type="SAM" id="Phobius"/>
    </source>
</evidence>
<sequence length="167" mass="19177">MSKLLKNNFFAAIFMTPFIASIFLLNYFWFWFVFSIYILLLGIYLILLTTSGLNHITNRAKRGAIRTIVGIAGIGLIVFFFAVFSPVVFDIGPYLRNEVKVVIGKNIDSSTITTKSKTLWHDIKIQNQNQETIELKSVYAIANYEIRTIRAVYLPHSKYVLVLQVME</sequence>
<keyword evidence="1" id="KW-0472">Membrane</keyword>
<reference evidence="2 3" key="1">
    <citation type="submission" date="2018-09" db="EMBL/GenBank/DDBJ databases">
        <title>Paenibacillus aracenensis nov. sp. isolated from a cave in southern Spain.</title>
        <authorList>
            <person name="Jurado V."/>
            <person name="Gutierrez-Patricio S."/>
            <person name="Gonzalez-Pimentel J.L."/>
            <person name="Miller A.Z."/>
            <person name="Laiz L."/>
            <person name="Saiz-Jimenez C."/>
        </authorList>
    </citation>
    <scope>NUCLEOTIDE SEQUENCE [LARGE SCALE GENOMIC DNA]</scope>
    <source>
        <strain evidence="2 3">JCM 19203</strain>
    </source>
</reference>
<dbReference type="EMBL" id="QXQB01000005">
    <property type="protein sequence ID" value="RJX37659.1"/>
    <property type="molecule type" value="Genomic_DNA"/>
</dbReference>
<organism evidence="2 3">
    <name type="scientific">Paenibacillus pinisoli</name>
    <dbReference type="NCBI Taxonomy" id="1276110"/>
    <lineage>
        <taxon>Bacteria</taxon>
        <taxon>Bacillati</taxon>
        <taxon>Bacillota</taxon>
        <taxon>Bacilli</taxon>
        <taxon>Bacillales</taxon>
        <taxon>Paenibacillaceae</taxon>
        <taxon>Paenibacillus</taxon>
    </lineage>
</organism>
<evidence type="ECO:0000313" key="2">
    <source>
        <dbReference type="EMBL" id="RJX37659.1"/>
    </source>
</evidence>
<gene>
    <name evidence="2" type="ORF">D3P09_22055</name>
</gene>
<accession>A0A3A6PHK4</accession>
<name>A0A3A6PHK4_9BACL</name>
<comment type="caution">
    <text evidence="2">The sequence shown here is derived from an EMBL/GenBank/DDBJ whole genome shotgun (WGS) entry which is preliminary data.</text>
</comment>
<keyword evidence="1" id="KW-1133">Transmembrane helix</keyword>
<dbReference type="AlphaFoldDB" id="A0A3A6PHK4"/>
<evidence type="ECO:0000313" key="3">
    <source>
        <dbReference type="Proteomes" id="UP000267798"/>
    </source>
</evidence>
<feature type="transmembrane region" description="Helical" evidence="1">
    <location>
        <begin position="36"/>
        <end position="56"/>
    </location>
</feature>
<feature type="transmembrane region" description="Helical" evidence="1">
    <location>
        <begin position="68"/>
        <end position="89"/>
    </location>
</feature>
<dbReference type="Proteomes" id="UP000267798">
    <property type="component" value="Unassembled WGS sequence"/>
</dbReference>
<dbReference type="RefSeq" id="WP_120113584.1">
    <property type="nucleotide sequence ID" value="NZ_QXQB01000005.1"/>
</dbReference>
<feature type="transmembrane region" description="Helical" evidence="1">
    <location>
        <begin position="9"/>
        <end position="30"/>
    </location>
</feature>
<keyword evidence="3" id="KW-1185">Reference proteome</keyword>
<keyword evidence="1" id="KW-0812">Transmembrane</keyword>
<protein>
    <submittedName>
        <fullName evidence="2">Uncharacterized protein</fullName>
    </submittedName>
</protein>